<sequence length="197" mass="22241">LPARDAASRTQMMEADHTYQLHLAYLKQEQETRQQRLYHAMSVAFESFSAHHHVVQSLFDAFSRSKAELFASTLHTHVLGMCARIHELTRFGDMLHSEIVLVQQEHAKQRESTRLDRMIQSLQGVRHVAASPLSTEDSSSPTSPPNRALEPSQPRVEETVQALMQKGHDYMMLLRQMTSEGRAAHAASGSGFTLYSN</sequence>
<proteinExistence type="predicted"/>
<gene>
    <name evidence="2" type="ORF">BSAL_52680</name>
</gene>
<feature type="region of interest" description="Disordered" evidence="1">
    <location>
        <begin position="129"/>
        <end position="156"/>
    </location>
</feature>
<name>A0A0S4IL95_BODSA</name>
<protein>
    <submittedName>
        <fullName evidence="2">Uncharacterized protein</fullName>
    </submittedName>
</protein>
<evidence type="ECO:0000313" key="3">
    <source>
        <dbReference type="Proteomes" id="UP000051952"/>
    </source>
</evidence>
<dbReference type="VEuPathDB" id="TriTrypDB:BSAL_52680"/>
<organism evidence="2 3">
    <name type="scientific">Bodo saltans</name>
    <name type="common">Flagellated protozoan</name>
    <dbReference type="NCBI Taxonomy" id="75058"/>
    <lineage>
        <taxon>Eukaryota</taxon>
        <taxon>Discoba</taxon>
        <taxon>Euglenozoa</taxon>
        <taxon>Kinetoplastea</taxon>
        <taxon>Metakinetoplastina</taxon>
        <taxon>Eubodonida</taxon>
        <taxon>Bodonidae</taxon>
        <taxon>Bodo</taxon>
    </lineage>
</organism>
<dbReference type="AlphaFoldDB" id="A0A0S4IL95"/>
<feature type="compositionally biased region" description="Low complexity" evidence="1">
    <location>
        <begin position="131"/>
        <end position="141"/>
    </location>
</feature>
<dbReference type="OrthoDB" id="278056at2759"/>
<feature type="non-terminal residue" evidence="2">
    <location>
        <position position="1"/>
    </location>
</feature>
<evidence type="ECO:0000256" key="1">
    <source>
        <dbReference type="SAM" id="MobiDB-lite"/>
    </source>
</evidence>
<reference evidence="3" key="1">
    <citation type="submission" date="2015-09" db="EMBL/GenBank/DDBJ databases">
        <authorList>
            <consortium name="Pathogen Informatics"/>
        </authorList>
    </citation>
    <scope>NUCLEOTIDE SEQUENCE [LARGE SCALE GENOMIC DNA]</scope>
    <source>
        <strain evidence="3">Lake Konstanz</strain>
    </source>
</reference>
<accession>A0A0S4IL95</accession>
<evidence type="ECO:0000313" key="2">
    <source>
        <dbReference type="EMBL" id="CUE70859.1"/>
    </source>
</evidence>
<dbReference type="EMBL" id="CYKH01000091">
    <property type="protein sequence ID" value="CUE70859.1"/>
    <property type="molecule type" value="Genomic_DNA"/>
</dbReference>
<keyword evidence="3" id="KW-1185">Reference proteome</keyword>
<dbReference type="Proteomes" id="UP000051952">
    <property type="component" value="Unassembled WGS sequence"/>
</dbReference>